<dbReference type="PANTHER" id="PTHR46564">
    <property type="entry name" value="TRANSPOSASE"/>
    <property type="match status" value="1"/>
</dbReference>
<dbReference type="EMBL" id="AVOT02000468">
    <property type="protein sequence ID" value="MBW0463011.1"/>
    <property type="molecule type" value="Genomic_DNA"/>
</dbReference>
<dbReference type="Proteomes" id="UP000765509">
    <property type="component" value="Unassembled WGS sequence"/>
</dbReference>
<evidence type="ECO:0000313" key="3">
    <source>
        <dbReference type="Proteomes" id="UP000765509"/>
    </source>
</evidence>
<reference evidence="2" key="1">
    <citation type="submission" date="2021-03" db="EMBL/GenBank/DDBJ databases">
        <title>Draft genome sequence of rust myrtle Austropuccinia psidii MF-1, a brazilian biotype.</title>
        <authorList>
            <person name="Quecine M.C."/>
            <person name="Pachon D.M.R."/>
            <person name="Bonatelli M.L."/>
            <person name="Correr F.H."/>
            <person name="Franceschini L.M."/>
            <person name="Leite T.F."/>
            <person name="Margarido G.R.A."/>
            <person name="Almeida C.A."/>
            <person name="Ferrarezi J.A."/>
            <person name="Labate C.A."/>
        </authorList>
    </citation>
    <scope>NUCLEOTIDE SEQUENCE</scope>
    <source>
        <strain evidence="2">MF-1</strain>
    </source>
</reference>
<dbReference type="PANTHER" id="PTHR46564:SF1">
    <property type="entry name" value="TRANSPOSASE"/>
    <property type="match status" value="1"/>
</dbReference>
<comment type="caution">
    <text evidence="2">The sequence shown here is derived from an EMBL/GenBank/DDBJ whole genome shotgun (WGS) entry which is preliminary data.</text>
</comment>
<dbReference type="Pfam" id="PF13358">
    <property type="entry name" value="DDE_3"/>
    <property type="match status" value="1"/>
</dbReference>
<dbReference type="Gene3D" id="3.30.420.10">
    <property type="entry name" value="Ribonuclease H-like superfamily/Ribonuclease H"/>
    <property type="match status" value="1"/>
</dbReference>
<evidence type="ECO:0000259" key="1">
    <source>
        <dbReference type="Pfam" id="PF13358"/>
    </source>
</evidence>
<proteinExistence type="predicted"/>
<evidence type="ECO:0000313" key="2">
    <source>
        <dbReference type="EMBL" id="MBW0463011.1"/>
    </source>
</evidence>
<gene>
    <name evidence="2" type="ORF">O181_002726</name>
</gene>
<keyword evidence="3" id="KW-1185">Reference proteome</keyword>
<dbReference type="InterPro" id="IPR038717">
    <property type="entry name" value="Tc1-like_DDE_dom"/>
</dbReference>
<dbReference type="AlphaFoldDB" id="A0A9Q3BDI4"/>
<name>A0A9Q3BDI4_9BASI</name>
<dbReference type="GO" id="GO:0003676">
    <property type="term" value="F:nucleic acid binding"/>
    <property type="evidence" value="ECO:0007669"/>
    <property type="project" value="InterPro"/>
</dbReference>
<dbReference type="OrthoDB" id="2266637at2759"/>
<dbReference type="InterPro" id="IPR036397">
    <property type="entry name" value="RNaseH_sf"/>
</dbReference>
<organism evidence="2 3">
    <name type="scientific">Austropuccinia psidii MF-1</name>
    <dbReference type="NCBI Taxonomy" id="1389203"/>
    <lineage>
        <taxon>Eukaryota</taxon>
        <taxon>Fungi</taxon>
        <taxon>Dikarya</taxon>
        <taxon>Basidiomycota</taxon>
        <taxon>Pucciniomycotina</taxon>
        <taxon>Pucciniomycetes</taxon>
        <taxon>Pucciniales</taxon>
        <taxon>Sphaerophragmiaceae</taxon>
        <taxon>Austropuccinia</taxon>
    </lineage>
</organism>
<sequence>MDITWKQVTNIPASWNKEDLLTQRANFVNCRGRGFGYAPSGQPAVLSLVPRVKQITLIAAISDSGFVYHEILNANGQMTKGVGSDEFALFLLALQFKIPNDSIVIMDNAPIHQGQRFEEVKKTLESSKGIKIEFLPPYSPFLNPIELSFHSIKSFVRSQEPRQRSELVKEIENAITQALTPEKCKNFFLHCKKFYRSCHEMQPITGALLAAP</sequence>
<feature type="domain" description="Tc1-like transposase DDE" evidence="1">
    <location>
        <begin position="33"/>
        <end position="167"/>
    </location>
</feature>
<protein>
    <recommendedName>
        <fullName evidence="1">Tc1-like transposase DDE domain-containing protein</fullName>
    </recommendedName>
</protein>
<accession>A0A9Q3BDI4</accession>